<evidence type="ECO:0000256" key="1">
    <source>
        <dbReference type="ARBA" id="ARBA00001946"/>
    </source>
</evidence>
<dbReference type="STRING" id="905079.L1IEF4"/>
<evidence type="ECO:0000256" key="8">
    <source>
        <dbReference type="ARBA" id="ARBA00022840"/>
    </source>
</evidence>
<dbReference type="InterPro" id="IPR054481">
    <property type="entry name" value="GWD1_pHisD"/>
</dbReference>
<dbReference type="Pfam" id="PF23166">
    <property type="entry name" value="Ig_N_CWD1"/>
    <property type="match status" value="1"/>
</dbReference>
<evidence type="ECO:0000259" key="13">
    <source>
        <dbReference type="Pfam" id="PF23166"/>
    </source>
</evidence>
<reference evidence="16" key="2">
    <citation type="submission" date="2012-11" db="EMBL/GenBank/DDBJ databases">
        <authorList>
            <person name="Kuo A."/>
            <person name="Curtis B.A."/>
            <person name="Tanifuji G."/>
            <person name="Burki F."/>
            <person name="Gruber A."/>
            <person name="Irimia M."/>
            <person name="Maruyama S."/>
            <person name="Arias M.C."/>
            <person name="Ball S.G."/>
            <person name="Gile G.H."/>
            <person name="Hirakawa Y."/>
            <person name="Hopkins J.F."/>
            <person name="Rensing S.A."/>
            <person name="Schmutz J."/>
            <person name="Symeonidi A."/>
            <person name="Elias M."/>
            <person name="Eveleigh R.J."/>
            <person name="Herman E.K."/>
            <person name="Klute M.J."/>
            <person name="Nakayama T."/>
            <person name="Obornik M."/>
            <person name="Reyes-Prieto A."/>
            <person name="Armbrust E.V."/>
            <person name="Aves S.J."/>
            <person name="Beiko R.G."/>
            <person name="Coutinho P."/>
            <person name="Dacks J.B."/>
            <person name="Durnford D.G."/>
            <person name="Fast N.M."/>
            <person name="Green B.R."/>
            <person name="Grisdale C."/>
            <person name="Hempe F."/>
            <person name="Henrissat B."/>
            <person name="Hoppner M.P."/>
            <person name="Ishida K.-I."/>
            <person name="Kim E."/>
            <person name="Koreny L."/>
            <person name="Kroth P.G."/>
            <person name="Liu Y."/>
            <person name="Malik S.-B."/>
            <person name="Maier U.G."/>
            <person name="McRose D."/>
            <person name="Mock T."/>
            <person name="Neilson J.A."/>
            <person name="Onodera N.T."/>
            <person name="Poole A.M."/>
            <person name="Pritham E.J."/>
            <person name="Richards T.A."/>
            <person name="Rocap G."/>
            <person name="Roy S.W."/>
            <person name="Sarai C."/>
            <person name="Schaack S."/>
            <person name="Shirato S."/>
            <person name="Slamovits C.H."/>
            <person name="Spencer D.F."/>
            <person name="Suzuki S."/>
            <person name="Worden A.Z."/>
            <person name="Zauner S."/>
            <person name="Barry K."/>
            <person name="Bell C."/>
            <person name="Bharti A.K."/>
            <person name="Crow J.A."/>
            <person name="Grimwood J."/>
            <person name="Kramer R."/>
            <person name="Lindquist E."/>
            <person name="Lucas S."/>
            <person name="Salamov A."/>
            <person name="McFadden G.I."/>
            <person name="Lane C.E."/>
            <person name="Keeling P.J."/>
            <person name="Gray M.W."/>
            <person name="Grigoriev I.V."/>
            <person name="Archibald J.M."/>
        </authorList>
    </citation>
    <scope>NUCLEOTIDE SEQUENCE</scope>
    <source>
        <strain evidence="16">CCMP2712</strain>
    </source>
</reference>
<comment type="similarity">
    <text evidence="2">Belongs to the PEP-utilizing enzyme family.</text>
</comment>
<feature type="domain" description="Pyruvate phosphate dikinase AMP/ATP-binding" evidence="11">
    <location>
        <begin position="859"/>
        <end position="1065"/>
    </location>
</feature>
<evidence type="ECO:0000256" key="6">
    <source>
        <dbReference type="ARBA" id="ARBA00022741"/>
    </source>
</evidence>
<name>L1IEF4_GUITC</name>
<dbReference type="PANTHER" id="PTHR46999">
    <property type="entry name" value="ALPHA-GLUCAN WATER DIKINASE 1, CHLOROPLASTIC-RELATED"/>
    <property type="match status" value="1"/>
</dbReference>
<gene>
    <name evidence="14" type="ORF">GUITHDRAFT_166257</name>
</gene>
<evidence type="ECO:0000256" key="3">
    <source>
        <dbReference type="ARBA" id="ARBA00011738"/>
    </source>
</evidence>
<dbReference type="RefSeq" id="XP_005821244.1">
    <property type="nucleotide sequence ID" value="XM_005821187.1"/>
</dbReference>
<comment type="subunit">
    <text evidence="3">Homodimer.</text>
</comment>
<evidence type="ECO:0000259" key="11">
    <source>
        <dbReference type="Pfam" id="PF01326"/>
    </source>
</evidence>
<dbReference type="AlphaFoldDB" id="L1IEF4"/>
<comment type="cofactor">
    <cofactor evidence="1">
        <name>Mg(2+)</name>
        <dbReference type="ChEBI" id="CHEBI:18420"/>
    </cofactor>
</comment>
<dbReference type="InterPro" id="IPR056301">
    <property type="entry name" value="GWD-like_N_Ig"/>
</dbReference>
<protein>
    <submittedName>
        <fullName evidence="14 15">Uncharacterized protein</fullName>
    </submittedName>
</protein>
<evidence type="ECO:0000256" key="4">
    <source>
        <dbReference type="ARBA" id="ARBA00022679"/>
    </source>
</evidence>
<feature type="domain" description="Alpha-glucan water dikinase-like N-terminal Ig-like" evidence="13">
    <location>
        <begin position="62"/>
        <end position="172"/>
    </location>
</feature>
<evidence type="ECO:0000313" key="15">
    <source>
        <dbReference type="EnsemblProtists" id="EKX34264"/>
    </source>
</evidence>
<dbReference type="HOGENOM" id="CLU_002399_0_0_1"/>
<dbReference type="Pfam" id="PF01326">
    <property type="entry name" value="PPDK_N"/>
    <property type="match status" value="1"/>
</dbReference>
<dbReference type="GO" id="GO:0046872">
    <property type="term" value="F:metal ion binding"/>
    <property type="evidence" value="ECO:0007669"/>
    <property type="project" value="UniProtKB-KW"/>
</dbReference>
<dbReference type="GeneID" id="17291001"/>
<evidence type="ECO:0000259" key="12">
    <source>
        <dbReference type="Pfam" id="PF22973"/>
    </source>
</evidence>
<dbReference type="EMBL" id="JH993114">
    <property type="protein sequence ID" value="EKX34264.1"/>
    <property type="molecule type" value="Genomic_DNA"/>
</dbReference>
<dbReference type="PaxDb" id="55529-EKX34264"/>
<keyword evidence="5" id="KW-0479">Metal-binding</keyword>
<keyword evidence="10" id="KW-0119">Carbohydrate metabolism</keyword>
<reference evidence="14 16" key="1">
    <citation type="journal article" date="2012" name="Nature">
        <title>Algal genomes reveal evolutionary mosaicism and the fate of nucleomorphs.</title>
        <authorList>
            <consortium name="DOE Joint Genome Institute"/>
            <person name="Curtis B.A."/>
            <person name="Tanifuji G."/>
            <person name="Burki F."/>
            <person name="Gruber A."/>
            <person name="Irimia M."/>
            <person name="Maruyama S."/>
            <person name="Arias M.C."/>
            <person name="Ball S.G."/>
            <person name="Gile G.H."/>
            <person name="Hirakawa Y."/>
            <person name="Hopkins J.F."/>
            <person name="Kuo A."/>
            <person name="Rensing S.A."/>
            <person name="Schmutz J."/>
            <person name="Symeonidi A."/>
            <person name="Elias M."/>
            <person name="Eveleigh R.J."/>
            <person name="Herman E.K."/>
            <person name="Klute M.J."/>
            <person name="Nakayama T."/>
            <person name="Obornik M."/>
            <person name="Reyes-Prieto A."/>
            <person name="Armbrust E.V."/>
            <person name="Aves S.J."/>
            <person name="Beiko R.G."/>
            <person name="Coutinho P."/>
            <person name="Dacks J.B."/>
            <person name="Durnford D.G."/>
            <person name="Fast N.M."/>
            <person name="Green B.R."/>
            <person name="Grisdale C.J."/>
            <person name="Hempel F."/>
            <person name="Henrissat B."/>
            <person name="Hoppner M.P."/>
            <person name="Ishida K."/>
            <person name="Kim E."/>
            <person name="Koreny L."/>
            <person name="Kroth P.G."/>
            <person name="Liu Y."/>
            <person name="Malik S.B."/>
            <person name="Maier U.G."/>
            <person name="McRose D."/>
            <person name="Mock T."/>
            <person name="Neilson J.A."/>
            <person name="Onodera N.T."/>
            <person name="Poole A.M."/>
            <person name="Pritham E.J."/>
            <person name="Richards T.A."/>
            <person name="Rocap G."/>
            <person name="Roy S.W."/>
            <person name="Sarai C."/>
            <person name="Schaack S."/>
            <person name="Shirato S."/>
            <person name="Slamovits C.H."/>
            <person name="Spencer D.F."/>
            <person name="Suzuki S."/>
            <person name="Worden A.Z."/>
            <person name="Zauner S."/>
            <person name="Barry K."/>
            <person name="Bell C."/>
            <person name="Bharti A.K."/>
            <person name="Crow J.A."/>
            <person name="Grimwood J."/>
            <person name="Kramer R."/>
            <person name="Lindquist E."/>
            <person name="Lucas S."/>
            <person name="Salamov A."/>
            <person name="McFadden G.I."/>
            <person name="Lane C.E."/>
            <person name="Keeling P.J."/>
            <person name="Gray M.W."/>
            <person name="Grigoriev I.V."/>
            <person name="Archibald J.M."/>
        </authorList>
    </citation>
    <scope>NUCLEOTIDE SEQUENCE</scope>
    <source>
        <strain evidence="14 16">CCMP2712</strain>
    </source>
</reference>
<dbReference type="eggNOG" id="ENOG502RE5K">
    <property type="taxonomic scope" value="Eukaryota"/>
</dbReference>
<dbReference type="Gene3D" id="3.30.470.20">
    <property type="entry name" value="ATP-grasp fold, B domain"/>
    <property type="match status" value="1"/>
</dbReference>
<dbReference type="Gene3D" id="3.30.1490.20">
    <property type="entry name" value="ATP-grasp fold, A domain"/>
    <property type="match status" value="2"/>
</dbReference>
<dbReference type="Pfam" id="PF22973">
    <property type="entry name" value="GWD1_pHisD"/>
    <property type="match status" value="1"/>
</dbReference>
<keyword evidence="7" id="KW-0418">Kinase</keyword>
<dbReference type="GO" id="GO:0005524">
    <property type="term" value="F:ATP binding"/>
    <property type="evidence" value="ECO:0007669"/>
    <property type="project" value="UniProtKB-KW"/>
</dbReference>
<keyword evidence="8" id="KW-0067">ATP-binding</keyword>
<evidence type="ECO:0000256" key="10">
    <source>
        <dbReference type="ARBA" id="ARBA00023277"/>
    </source>
</evidence>
<organism evidence="14">
    <name type="scientific">Guillardia theta (strain CCMP2712)</name>
    <name type="common">Cryptophyte</name>
    <dbReference type="NCBI Taxonomy" id="905079"/>
    <lineage>
        <taxon>Eukaryota</taxon>
        <taxon>Cryptophyceae</taxon>
        <taxon>Pyrenomonadales</taxon>
        <taxon>Geminigeraceae</taxon>
        <taxon>Guillardia</taxon>
    </lineage>
</organism>
<dbReference type="PANTHER" id="PTHR46999:SF2">
    <property type="entry name" value="CARBOHYDRATE-BINDING MODULE FAMILY 45 PROTEIN"/>
    <property type="match status" value="1"/>
</dbReference>
<dbReference type="Proteomes" id="UP000011087">
    <property type="component" value="Unassembled WGS sequence"/>
</dbReference>
<dbReference type="InterPro" id="IPR002192">
    <property type="entry name" value="PPDK_AMP/ATP-bd"/>
</dbReference>
<dbReference type="KEGG" id="gtt:GUITHDRAFT_166257"/>
<evidence type="ECO:0000313" key="16">
    <source>
        <dbReference type="Proteomes" id="UP000011087"/>
    </source>
</evidence>
<evidence type="ECO:0000256" key="5">
    <source>
        <dbReference type="ARBA" id="ARBA00022723"/>
    </source>
</evidence>
<reference evidence="15" key="3">
    <citation type="submission" date="2016-03" db="UniProtKB">
        <authorList>
            <consortium name="EnsemblProtists"/>
        </authorList>
    </citation>
    <scope>IDENTIFICATION</scope>
</reference>
<dbReference type="OrthoDB" id="6123450at2759"/>
<keyword evidence="4" id="KW-0808">Transferase</keyword>
<keyword evidence="6" id="KW-0547">Nucleotide-binding</keyword>
<keyword evidence="16" id="KW-1185">Reference proteome</keyword>
<feature type="domain" description="Alpha-glucan water dikinase phosphohistidine-like" evidence="12">
    <location>
        <begin position="616"/>
        <end position="722"/>
    </location>
</feature>
<proteinExistence type="inferred from homology"/>
<dbReference type="GO" id="GO:0016301">
    <property type="term" value="F:kinase activity"/>
    <property type="evidence" value="ECO:0007669"/>
    <property type="project" value="UniProtKB-KW"/>
</dbReference>
<evidence type="ECO:0000256" key="7">
    <source>
        <dbReference type="ARBA" id="ARBA00022777"/>
    </source>
</evidence>
<evidence type="ECO:0000256" key="2">
    <source>
        <dbReference type="ARBA" id="ARBA00007837"/>
    </source>
</evidence>
<dbReference type="InterPro" id="IPR013815">
    <property type="entry name" value="ATP_grasp_subdomain_1"/>
</dbReference>
<dbReference type="EnsemblProtists" id="EKX34264">
    <property type="protein sequence ID" value="EKX34264"/>
    <property type="gene ID" value="GUITHDRAFT_166257"/>
</dbReference>
<accession>L1IEF4</accession>
<dbReference type="SUPFAM" id="SSF56059">
    <property type="entry name" value="Glutathione synthetase ATP-binding domain-like"/>
    <property type="match status" value="1"/>
</dbReference>
<dbReference type="OMA" id="FLHTGNW"/>
<keyword evidence="9" id="KW-0460">Magnesium</keyword>
<sequence length="1066" mass="118925">MAVQALISCQASFLTHHLRLRGQHGVVAGGPRLLRMSGGKQMRGKSSGPKVLDEYHHEFQSKHEEEKSMVRVSAVLEGDQVKCSIECKCRGEMVLHWAFSESSKGWYAVPDECLPAGSRRIDEKASQTTFVNGRIEIVMKKQDMPEAISFVLKKSSPEEWISGPGGDFKIALKSPDSSSIGQLIMEREAKASHWSILDRMRLVNQNVKAVAESEEGLSWLYTLLRFNQMKLVPLTRNSNYQSKDLAHTQDGVSLAFASLYAKQPDARLWARMCVALVPRGGGNGDAIRLEILDIMRRHGIKEGHRPGIEDRFLEEWHQKLHTNCAPDDIIIAEAYIRFLETGNPDDYWSHLKGNGLSWEYMSSIGGGKGSANSGLKGLTATPLHLPQLCNDIKHLRWTLMQVHGGADLDFMIHKASGGLDGELNGILREIQSNRHEWWVPGKILEARRRLKHLLSNGEGHRDGLMLDVSLDQWFKVQLEKTQFGHLEKNNLLDVTSVALENCALSLGQELEFCHSQLCKVKEMGNRWSKEWGLVAKATVERISLALQEVSGRIYSCVQPKAEQLGKAMGTEEAYLTNFGEEVIRGSSTFIVSQLLACLDPMIRECANIGTWEPMSSIVEATGSVQVLENLVAIQGKEFKEKQVVVVREVRGIEDIPKGVTAILTRSSIDALSHIAIRARNQRVLFATCHDEQAFSDLCRRQGLVDVSVDSMGNIVVKEGVKSDQKVQEEATGSIKVVSPASPKADVLEEEEFDEQVVGSKSLNLHKLIALKRELPAYVEFPFSAAIPFGVFEKILAADANKPVQQKIQKLQASLTGEPQHDLEVLKELRNSFEEVEIPASLLKDLQARTLKSPLSNFLQEYEEESCEAIRRVWASKWSDRAYFSRKAHRIPDSNLFMGVLLQPVAAASYAFVLHTKNPMNGKEEELAGELVLGLGEALVGNHPGRALSFLVDKKSGKVTVGRLPSKREGFFLEDSTFIFRSDSNCEDLDKYAGAGLYDSVMAIEPEKKAIDYSNDRVFWDGNYREELLKKIAEVGIAIERQLGKEQDIEGVVSEDKIVIVQSRNQV</sequence>
<evidence type="ECO:0000313" key="14">
    <source>
        <dbReference type="EMBL" id="EKX34264.1"/>
    </source>
</evidence>
<evidence type="ECO:0000256" key="9">
    <source>
        <dbReference type="ARBA" id="ARBA00022842"/>
    </source>
</evidence>